<feature type="region of interest" description="Disordered" evidence="8">
    <location>
        <begin position="1"/>
        <end position="20"/>
    </location>
</feature>
<evidence type="ECO:0000256" key="6">
    <source>
        <dbReference type="ARBA" id="ARBA00023136"/>
    </source>
</evidence>
<dbReference type="Gene3D" id="1.10.3720.10">
    <property type="entry name" value="MetI-like"/>
    <property type="match status" value="1"/>
</dbReference>
<evidence type="ECO:0000313" key="11">
    <source>
        <dbReference type="Proteomes" id="UP000603708"/>
    </source>
</evidence>
<name>A0A919G5G7_9ACTN</name>
<evidence type="ECO:0000256" key="4">
    <source>
        <dbReference type="ARBA" id="ARBA00022692"/>
    </source>
</evidence>
<sequence length="381" mass="40293">MTPRPRGALNARPATGRPGRVPRYTPAVRYVLRAAALAAALGAWQLLTSLRVDAWLRFSQFPTVVDVARAFGARLGSGAYWQDLTDSLTRIVTGFLLAAVLGVLAGTAVARSRLAEDLLGPVLEVVRPVPAIALVPVAILLFPSNEQGIVFITCAAAFFPVLVSTRHAVRALHPVWEEGVRTMGGGRRRILRSVVLPGALPGIFGGLSVGIGVSWICVISAEMISGQYGIGYRTWQDYTVVDYPGVFVGMVTIGVLGWLTSTAVELVGRRVTAWLPRRTLDARGGPAPGRTPRGATAADRATGAPADASSETTADRTSTTDDPGAGPHPDRGTGTIAPPAPAATKPHEPQGTQEAQLSQQSRQPQEPREPQAQEVSHDHLV</sequence>
<feature type="domain" description="ABC transmembrane type-1" evidence="9">
    <location>
        <begin position="84"/>
        <end position="268"/>
    </location>
</feature>
<reference evidence="10" key="2">
    <citation type="submission" date="2020-09" db="EMBL/GenBank/DDBJ databases">
        <authorList>
            <person name="Sun Q."/>
            <person name="Ohkuma M."/>
        </authorList>
    </citation>
    <scope>NUCLEOTIDE SEQUENCE</scope>
    <source>
        <strain evidence="10">JCM 5069</strain>
    </source>
</reference>
<accession>A0A919G5G7</accession>
<dbReference type="PANTHER" id="PTHR30151:SF0">
    <property type="entry name" value="ABC TRANSPORTER PERMEASE PROTEIN MJ0413-RELATED"/>
    <property type="match status" value="1"/>
</dbReference>
<keyword evidence="3" id="KW-1003">Cell membrane</keyword>
<evidence type="ECO:0000256" key="2">
    <source>
        <dbReference type="ARBA" id="ARBA00022448"/>
    </source>
</evidence>
<evidence type="ECO:0000256" key="1">
    <source>
        <dbReference type="ARBA" id="ARBA00004651"/>
    </source>
</evidence>
<proteinExistence type="inferred from homology"/>
<dbReference type="PANTHER" id="PTHR30151">
    <property type="entry name" value="ALKANE SULFONATE ABC TRANSPORTER-RELATED, MEMBRANE SUBUNIT"/>
    <property type="match status" value="1"/>
</dbReference>
<evidence type="ECO:0000256" key="8">
    <source>
        <dbReference type="SAM" id="MobiDB-lite"/>
    </source>
</evidence>
<dbReference type="GO" id="GO:0055085">
    <property type="term" value="P:transmembrane transport"/>
    <property type="evidence" value="ECO:0007669"/>
    <property type="project" value="InterPro"/>
</dbReference>
<feature type="compositionally biased region" description="Low complexity" evidence="8">
    <location>
        <begin position="282"/>
        <end position="308"/>
    </location>
</feature>
<dbReference type="PROSITE" id="PS50928">
    <property type="entry name" value="ABC_TM1"/>
    <property type="match status" value="1"/>
</dbReference>
<evidence type="ECO:0000313" key="10">
    <source>
        <dbReference type="EMBL" id="GHH78290.1"/>
    </source>
</evidence>
<comment type="subcellular location">
    <subcellularLocation>
        <location evidence="1 7">Cell membrane</location>
        <topology evidence="1 7">Multi-pass membrane protein</topology>
    </subcellularLocation>
</comment>
<dbReference type="InterPro" id="IPR000515">
    <property type="entry name" value="MetI-like"/>
</dbReference>
<feature type="transmembrane region" description="Helical" evidence="7">
    <location>
        <begin position="30"/>
        <end position="47"/>
    </location>
</feature>
<feature type="transmembrane region" description="Helical" evidence="7">
    <location>
        <begin position="243"/>
        <end position="268"/>
    </location>
</feature>
<dbReference type="InterPro" id="IPR035906">
    <property type="entry name" value="MetI-like_sf"/>
</dbReference>
<keyword evidence="2 7" id="KW-0813">Transport</keyword>
<evidence type="ECO:0000259" key="9">
    <source>
        <dbReference type="PROSITE" id="PS50928"/>
    </source>
</evidence>
<feature type="compositionally biased region" description="Basic and acidic residues" evidence="8">
    <location>
        <begin position="365"/>
        <end position="381"/>
    </location>
</feature>
<feature type="transmembrane region" description="Helical" evidence="7">
    <location>
        <begin position="190"/>
        <end position="223"/>
    </location>
</feature>
<protein>
    <recommendedName>
        <fullName evidence="9">ABC transmembrane type-1 domain-containing protein</fullName>
    </recommendedName>
</protein>
<keyword evidence="4 7" id="KW-0812">Transmembrane</keyword>
<dbReference type="EMBL" id="BNCD01000007">
    <property type="protein sequence ID" value="GHH78290.1"/>
    <property type="molecule type" value="Genomic_DNA"/>
</dbReference>
<dbReference type="Proteomes" id="UP000603708">
    <property type="component" value="Unassembled WGS sequence"/>
</dbReference>
<feature type="compositionally biased region" description="Low complexity" evidence="8">
    <location>
        <begin position="353"/>
        <end position="364"/>
    </location>
</feature>
<evidence type="ECO:0000256" key="7">
    <source>
        <dbReference type="RuleBase" id="RU363032"/>
    </source>
</evidence>
<organism evidence="10 11">
    <name type="scientific">Streptomyces sulfonofaciens</name>
    <dbReference type="NCBI Taxonomy" id="68272"/>
    <lineage>
        <taxon>Bacteria</taxon>
        <taxon>Bacillati</taxon>
        <taxon>Actinomycetota</taxon>
        <taxon>Actinomycetes</taxon>
        <taxon>Kitasatosporales</taxon>
        <taxon>Streptomycetaceae</taxon>
        <taxon>Streptomyces</taxon>
    </lineage>
</organism>
<feature type="transmembrane region" description="Helical" evidence="7">
    <location>
        <begin position="91"/>
        <end position="110"/>
    </location>
</feature>
<dbReference type="CDD" id="cd06261">
    <property type="entry name" value="TM_PBP2"/>
    <property type="match status" value="1"/>
</dbReference>
<keyword evidence="6 7" id="KW-0472">Membrane</keyword>
<keyword evidence="11" id="KW-1185">Reference proteome</keyword>
<reference evidence="10" key="1">
    <citation type="journal article" date="2014" name="Int. J. Syst. Evol. Microbiol.">
        <title>Complete genome sequence of Corynebacterium casei LMG S-19264T (=DSM 44701T), isolated from a smear-ripened cheese.</title>
        <authorList>
            <consortium name="US DOE Joint Genome Institute (JGI-PGF)"/>
            <person name="Walter F."/>
            <person name="Albersmeier A."/>
            <person name="Kalinowski J."/>
            <person name="Ruckert C."/>
        </authorList>
    </citation>
    <scope>NUCLEOTIDE SEQUENCE</scope>
    <source>
        <strain evidence="10">JCM 5069</strain>
    </source>
</reference>
<feature type="compositionally biased region" description="Polar residues" evidence="8">
    <location>
        <begin position="309"/>
        <end position="321"/>
    </location>
</feature>
<evidence type="ECO:0000256" key="5">
    <source>
        <dbReference type="ARBA" id="ARBA00022989"/>
    </source>
</evidence>
<feature type="region of interest" description="Disordered" evidence="8">
    <location>
        <begin position="279"/>
        <end position="381"/>
    </location>
</feature>
<dbReference type="GO" id="GO:0005886">
    <property type="term" value="C:plasma membrane"/>
    <property type="evidence" value="ECO:0007669"/>
    <property type="project" value="UniProtKB-SubCell"/>
</dbReference>
<dbReference type="Pfam" id="PF00528">
    <property type="entry name" value="BPD_transp_1"/>
    <property type="match status" value="1"/>
</dbReference>
<keyword evidence="5 7" id="KW-1133">Transmembrane helix</keyword>
<comment type="similarity">
    <text evidence="7">Belongs to the binding-protein-dependent transport system permease family.</text>
</comment>
<dbReference type="SUPFAM" id="SSF161098">
    <property type="entry name" value="MetI-like"/>
    <property type="match status" value="1"/>
</dbReference>
<gene>
    <name evidence="10" type="ORF">GCM10018793_28370</name>
</gene>
<feature type="transmembrane region" description="Helical" evidence="7">
    <location>
        <begin position="148"/>
        <end position="169"/>
    </location>
</feature>
<feature type="transmembrane region" description="Helical" evidence="7">
    <location>
        <begin position="122"/>
        <end position="142"/>
    </location>
</feature>
<evidence type="ECO:0000256" key="3">
    <source>
        <dbReference type="ARBA" id="ARBA00022475"/>
    </source>
</evidence>
<comment type="caution">
    <text evidence="10">The sequence shown here is derived from an EMBL/GenBank/DDBJ whole genome shotgun (WGS) entry which is preliminary data.</text>
</comment>
<dbReference type="AlphaFoldDB" id="A0A919G5G7"/>